<dbReference type="PANTHER" id="PTHR31307:SF6">
    <property type="entry name" value="OS01G0718900 PROTEIN"/>
    <property type="match status" value="1"/>
</dbReference>
<keyword evidence="1" id="KW-0175">Coiled coil</keyword>
<organism evidence="4 5">
    <name type="scientific">Lupinus luteus</name>
    <name type="common">European yellow lupine</name>
    <dbReference type="NCBI Taxonomy" id="3873"/>
    <lineage>
        <taxon>Eukaryota</taxon>
        <taxon>Viridiplantae</taxon>
        <taxon>Streptophyta</taxon>
        <taxon>Embryophyta</taxon>
        <taxon>Tracheophyta</taxon>
        <taxon>Spermatophyta</taxon>
        <taxon>Magnoliopsida</taxon>
        <taxon>eudicotyledons</taxon>
        <taxon>Gunneridae</taxon>
        <taxon>Pentapetalae</taxon>
        <taxon>rosids</taxon>
        <taxon>fabids</taxon>
        <taxon>Fabales</taxon>
        <taxon>Fabaceae</taxon>
        <taxon>Papilionoideae</taxon>
        <taxon>50 kb inversion clade</taxon>
        <taxon>genistoids sensu lato</taxon>
        <taxon>core genistoids</taxon>
        <taxon>Genisteae</taxon>
        <taxon>Lupinus</taxon>
    </lineage>
</organism>
<dbReference type="GO" id="GO:0005634">
    <property type="term" value="C:nucleus"/>
    <property type="evidence" value="ECO:0007669"/>
    <property type="project" value="TreeGrafter"/>
</dbReference>
<dbReference type="InterPro" id="IPR044823">
    <property type="entry name" value="ASIL1/2-like"/>
</dbReference>
<dbReference type="GO" id="GO:0000976">
    <property type="term" value="F:transcription cis-regulatory region binding"/>
    <property type="evidence" value="ECO:0007669"/>
    <property type="project" value="TreeGrafter"/>
</dbReference>
<feature type="region of interest" description="Disordered" evidence="2">
    <location>
        <begin position="38"/>
        <end position="145"/>
    </location>
</feature>
<dbReference type="PANTHER" id="PTHR31307">
    <property type="entry name" value="TRIHELIX TRANSCRIPTION FACTOR ASIL2"/>
    <property type="match status" value="1"/>
</dbReference>
<dbReference type="AlphaFoldDB" id="A0AAV1XM86"/>
<feature type="region of interest" description="Disordered" evidence="2">
    <location>
        <begin position="276"/>
        <end position="326"/>
    </location>
</feature>
<feature type="coiled-coil region" evidence="1">
    <location>
        <begin position="341"/>
        <end position="390"/>
    </location>
</feature>
<keyword evidence="5" id="KW-1185">Reference proteome</keyword>
<feature type="compositionally biased region" description="Acidic residues" evidence="2">
    <location>
        <begin position="57"/>
        <end position="81"/>
    </location>
</feature>
<dbReference type="Gene3D" id="1.10.10.60">
    <property type="entry name" value="Homeodomain-like"/>
    <property type="match status" value="1"/>
</dbReference>
<dbReference type="Proteomes" id="UP001497480">
    <property type="component" value="Unassembled WGS sequence"/>
</dbReference>
<accession>A0AAV1XM86</accession>
<evidence type="ECO:0000313" key="4">
    <source>
        <dbReference type="EMBL" id="CAL0322033.1"/>
    </source>
</evidence>
<dbReference type="InterPro" id="IPR001005">
    <property type="entry name" value="SANT/Myb"/>
</dbReference>
<proteinExistence type="predicted"/>
<dbReference type="PROSITE" id="PS50090">
    <property type="entry name" value="MYB_LIKE"/>
    <property type="match status" value="1"/>
</dbReference>
<feature type="compositionally biased region" description="Pro residues" evidence="2">
    <location>
        <begin position="163"/>
        <end position="174"/>
    </location>
</feature>
<evidence type="ECO:0000313" key="5">
    <source>
        <dbReference type="Proteomes" id="UP001497480"/>
    </source>
</evidence>
<evidence type="ECO:0000256" key="1">
    <source>
        <dbReference type="SAM" id="Coils"/>
    </source>
</evidence>
<reference evidence="4 5" key="1">
    <citation type="submission" date="2024-03" db="EMBL/GenBank/DDBJ databases">
        <authorList>
            <person name="Martinez-Hernandez J."/>
        </authorList>
    </citation>
    <scope>NUCLEOTIDE SEQUENCE [LARGE SCALE GENOMIC DNA]</scope>
</reference>
<name>A0AAV1XM86_LUPLU</name>
<evidence type="ECO:0000259" key="3">
    <source>
        <dbReference type="PROSITE" id="PS50090"/>
    </source>
</evidence>
<protein>
    <recommendedName>
        <fullName evidence="3">Myb-like domain-containing protein</fullName>
    </recommendedName>
</protein>
<evidence type="ECO:0000256" key="2">
    <source>
        <dbReference type="SAM" id="MobiDB-lite"/>
    </source>
</evidence>
<feature type="region of interest" description="Disordered" evidence="2">
    <location>
        <begin position="162"/>
        <end position="184"/>
    </location>
</feature>
<feature type="domain" description="Myb-like" evidence="3">
    <location>
        <begin position="187"/>
        <end position="244"/>
    </location>
</feature>
<feature type="compositionally biased region" description="Acidic residues" evidence="2">
    <location>
        <begin position="92"/>
        <end position="127"/>
    </location>
</feature>
<sequence length="399" mass="45661">MDDIENDDTRYPSNPYRVSHHHQGYDYMSHQKLLMNVSPYSQPAKNAYGEDNNINEGEGEGEEEEPEEQLGEEEDDEDDVDQSNNIQTSEKEVDDNEDEEGDDVDANGDGEDDNDDGGEEDDDDDDDDNRKSYFMEIDDDLECQPKRQKLKSLISAYEFAPRVPSPSAVPPSAPKPSFGGRNPLTDWTEHETFALLAVWGDRFLQHGRKSLRSEEWQDVAEKVSRVSTVERTDSQCRNRLDTLKKKYKKEKIKFPEMDGGTSNWVYFKRMDKLMSSPPQVDSSCGLDSGLDEMRDGSGNTESTEEASDGPHAKKRRRGRGNGEASSFRLLADSLHRFSNIYEKIENDRRQQMAELEKMRVDIQKELETQRRKILEQLQSEISKLEQTDEENDGSSENGM</sequence>
<feature type="region of interest" description="Disordered" evidence="2">
    <location>
        <begin position="1"/>
        <end position="24"/>
    </location>
</feature>
<comment type="caution">
    <text evidence="4">The sequence shown here is derived from an EMBL/GenBank/DDBJ whole genome shotgun (WGS) entry which is preliminary data.</text>
</comment>
<dbReference type="EMBL" id="CAXHTB010000016">
    <property type="protein sequence ID" value="CAL0322033.1"/>
    <property type="molecule type" value="Genomic_DNA"/>
</dbReference>
<dbReference type="Pfam" id="PF13837">
    <property type="entry name" value="Myb_DNA-bind_4"/>
    <property type="match status" value="1"/>
</dbReference>
<dbReference type="InterPro" id="IPR044822">
    <property type="entry name" value="Myb_DNA-bind_4"/>
</dbReference>
<gene>
    <name evidence="4" type="ORF">LLUT_LOCUS23093</name>
</gene>